<sequence>MGVLAERVRQRQRAKDFGAKKACCSQLGGSLYELAAPLLALEQLSLCNFLPTQMPSLYNRYSLQIKLRILEAARSDGDWELIAETNNVNISTARSWLRCYPKTSDVLQPRPRGGKRQHKMTADGVAYLLSELLIGPVLTLRQLADTRHALIHLCLSTDHQNSSGWQSDNHEAVPQGTTIHEHGSQQVQTPRVSHLSTRATSYGKVHNIHGRDYFNLGSSSIESYRFGIGYRP</sequence>
<evidence type="ECO:0008006" key="3">
    <source>
        <dbReference type="Google" id="ProtNLM"/>
    </source>
</evidence>
<organism evidence="1 2">
    <name type="scientific">Phytophthora cactorum</name>
    <dbReference type="NCBI Taxonomy" id="29920"/>
    <lineage>
        <taxon>Eukaryota</taxon>
        <taxon>Sar</taxon>
        <taxon>Stramenopiles</taxon>
        <taxon>Oomycota</taxon>
        <taxon>Peronosporomycetes</taxon>
        <taxon>Peronosporales</taxon>
        <taxon>Peronosporaceae</taxon>
        <taxon>Phytophthora</taxon>
    </lineage>
</organism>
<name>A0A8T1TQ56_9STRA</name>
<dbReference type="OrthoDB" id="113650at2759"/>
<dbReference type="VEuPathDB" id="FungiDB:PC110_g21913"/>
<evidence type="ECO:0000313" key="1">
    <source>
        <dbReference type="EMBL" id="KAG6943681.1"/>
    </source>
</evidence>
<proteinExistence type="predicted"/>
<gene>
    <name evidence="1" type="ORF">JG687_00018306</name>
</gene>
<evidence type="ECO:0000313" key="2">
    <source>
        <dbReference type="Proteomes" id="UP000688947"/>
    </source>
</evidence>
<dbReference type="Proteomes" id="UP000688947">
    <property type="component" value="Unassembled WGS sequence"/>
</dbReference>
<dbReference type="EMBL" id="JAENGZ010002454">
    <property type="protein sequence ID" value="KAG6943681.1"/>
    <property type="molecule type" value="Genomic_DNA"/>
</dbReference>
<accession>A0A8T1TQ56</accession>
<protein>
    <recommendedName>
        <fullName evidence="3">Homeodomain-like</fullName>
    </recommendedName>
</protein>
<comment type="caution">
    <text evidence="1">The sequence shown here is derived from an EMBL/GenBank/DDBJ whole genome shotgun (WGS) entry which is preliminary data.</text>
</comment>
<reference evidence="1" key="1">
    <citation type="submission" date="2021-01" db="EMBL/GenBank/DDBJ databases">
        <title>Phytophthora aleatoria, a newly-described species from Pinus radiata is distinct from Phytophthora cactorum isolates based on comparative genomics.</title>
        <authorList>
            <person name="Mcdougal R."/>
            <person name="Panda P."/>
            <person name="Williams N."/>
            <person name="Studholme D.J."/>
        </authorList>
    </citation>
    <scope>NUCLEOTIDE SEQUENCE</scope>
    <source>
        <strain evidence="1">NZFS 3830</strain>
    </source>
</reference>
<dbReference type="AlphaFoldDB" id="A0A8T1TQ56"/>